<evidence type="ECO:0000313" key="2">
    <source>
        <dbReference type="EMBL" id="CAF1199492.1"/>
    </source>
</evidence>
<feature type="region of interest" description="Disordered" evidence="1">
    <location>
        <begin position="120"/>
        <end position="163"/>
    </location>
</feature>
<dbReference type="Proteomes" id="UP000677228">
    <property type="component" value="Unassembled WGS sequence"/>
</dbReference>
<name>A0A8S2NNJ6_9BILA</name>
<dbReference type="Proteomes" id="UP000682733">
    <property type="component" value="Unassembled WGS sequence"/>
</dbReference>
<comment type="caution">
    <text evidence="3">The sequence shown here is derived from an EMBL/GenBank/DDBJ whole genome shotgun (WGS) entry which is preliminary data.</text>
</comment>
<evidence type="ECO:0000256" key="1">
    <source>
        <dbReference type="SAM" id="MobiDB-lite"/>
    </source>
</evidence>
<evidence type="ECO:0000313" key="4">
    <source>
        <dbReference type="Proteomes" id="UP000682733"/>
    </source>
</evidence>
<feature type="compositionally biased region" description="Acidic residues" evidence="1">
    <location>
        <begin position="133"/>
        <end position="146"/>
    </location>
</feature>
<organism evidence="3 4">
    <name type="scientific">Didymodactylos carnosus</name>
    <dbReference type="NCBI Taxonomy" id="1234261"/>
    <lineage>
        <taxon>Eukaryota</taxon>
        <taxon>Metazoa</taxon>
        <taxon>Spiralia</taxon>
        <taxon>Gnathifera</taxon>
        <taxon>Rotifera</taxon>
        <taxon>Eurotatoria</taxon>
        <taxon>Bdelloidea</taxon>
        <taxon>Philodinida</taxon>
        <taxon>Philodinidae</taxon>
        <taxon>Didymodactylos</taxon>
    </lineage>
</organism>
<protein>
    <submittedName>
        <fullName evidence="3">Uncharacterized protein</fullName>
    </submittedName>
</protein>
<dbReference type="AlphaFoldDB" id="A0A8S2NNJ6"/>
<proteinExistence type="predicted"/>
<gene>
    <name evidence="2" type="ORF">OVA965_LOCUS23917</name>
    <name evidence="3" type="ORF">TMI583_LOCUS24637</name>
</gene>
<dbReference type="EMBL" id="CAJNOK010014193">
    <property type="protein sequence ID" value="CAF1199492.1"/>
    <property type="molecule type" value="Genomic_DNA"/>
</dbReference>
<reference evidence="3" key="1">
    <citation type="submission" date="2021-02" db="EMBL/GenBank/DDBJ databases">
        <authorList>
            <person name="Nowell W R."/>
        </authorList>
    </citation>
    <scope>NUCLEOTIDE SEQUENCE</scope>
</reference>
<evidence type="ECO:0000313" key="3">
    <source>
        <dbReference type="EMBL" id="CAF4009609.1"/>
    </source>
</evidence>
<accession>A0A8S2NNJ6</accession>
<sequence>MVSLPVVGLLIEDGKCDTLEKRGLLSKLLGGGSSDLSRTKTSNLAPSERSKIRDLLKNPIVISLLSAAVGVLVQKMLSSRNMDKASVCENNYVKMATMAMHANPQLKQLLEILGCAGSSKGKYDKKPTTTPTDNDESETADDDDENSEKTLNNSHQEKTSKLHGIMSVFKGQPGSKRKFLKGLFGSSSKNKEIKAGVKLPQSNYKLDKSDADALKNLENELDQYNNKIQQNSP</sequence>
<dbReference type="EMBL" id="CAJOBA010035725">
    <property type="protein sequence ID" value="CAF4009609.1"/>
    <property type="molecule type" value="Genomic_DNA"/>
</dbReference>